<comment type="caution">
    <text evidence="2">The sequence shown here is derived from an EMBL/GenBank/DDBJ whole genome shotgun (WGS) entry which is preliminary data.</text>
</comment>
<evidence type="ECO:0000313" key="3">
    <source>
        <dbReference type="Proteomes" id="UP000823674"/>
    </source>
</evidence>
<accession>A0ABQ7M5E8</accession>
<evidence type="ECO:0000313" key="2">
    <source>
        <dbReference type="EMBL" id="KAG5392834.1"/>
    </source>
</evidence>
<keyword evidence="3" id="KW-1185">Reference proteome</keyword>
<sequence>MAMPFLPSKQQAQALLLKRELELKQAEEDKRRFAAFREDFMSYLREYSSPLVNVSSPISPATPQVSSIQPRPPDPRPPDRPYLNPSELRHSISTADTQQQATIEMSKQLGETRIIFSKQNQEQIQEKLNLKKMAENPLSLEGDESVLLMPPKVGAVVDGRNPQMLARNSSSGQEISRNLENPLENFVEHLVGQKQQEVSVVENPKMEWYSDGFGLQAPLSISSVTSPLPKKPPDPPDMIHGKSRNKEFDTQGHYQLKHKGLQVLVMECDDEEKVEELVDSVSVVLDQQEKKATDQEYEHAKAKLEYYCSLPNEHQDDSALLIESSNDIEFSDSHTSVLSRSELALCISGNEEKHCVCLSQVERIWEPGGLPTEAAQWYWPEKCKSLRVSAATSDLRLTRQLQIQTKELLSEFQDVPRLLVSAFEFGAKIHKPPDPNEKLLDDETLGKFRRVKVLMAEVSFDLVPSKEDCIILENEIKWKLRETSEAEVNYGVHSRWGFTAVVTAEWRRPRAYFHTTYEKMVCSREAMHLIDGMCIHGFEAKYVWDPGGLSAKAALLDWPETYQNRGGNLKLTSKFHESCIESLVMLLKPAKEIQAVTRCLVQWKEHPPDQVLKLSSLRTRMF</sequence>
<gene>
    <name evidence="2" type="primary">A06g502860.1_BraROA</name>
    <name evidence="2" type="ORF">IGI04_022797</name>
</gene>
<feature type="compositionally biased region" description="Polar residues" evidence="1">
    <location>
        <begin position="53"/>
        <end position="69"/>
    </location>
</feature>
<evidence type="ECO:0000256" key="1">
    <source>
        <dbReference type="SAM" id="MobiDB-lite"/>
    </source>
</evidence>
<protein>
    <submittedName>
        <fullName evidence="2">Uncharacterized protein</fullName>
    </submittedName>
</protein>
<reference evidence="2 3" key="1">
    <citation type="submission" date="2021-03" db="EMBL/GenBank/DDBJ databases">
        <authorList>
            <person name="King G.J."/>
            <person name="Bancroft I."/>
            <person name="Baten A."/>
            <person name="Bloomfield J."/>
            <person name="Borpatragohain P."/>
            <person name="He Z."/>
            <person name="Irish N."/>
            <person name="Irwin J."/>
            <person name="Liu K."/>
            <person name="Mauleon R.P."/>
            <person name="Moore J."/>
            <person name="Morris R."/>
            <person name="Ostergaard L."/>
            <person name="Wang B."/>
            <person name="Wells R."/>
        </authorList>
    </citation>
    <scope>NUCLEOTIDE SEQUENCE [LARGE SCALE GENOMIC DNA]</scope>
    <source>
        <strain evidence="2">R-o-18</strain>
        <tissue evidence="2">Leaf</tissue>
    </source>
</reference>
<proteinExistence type="predicted"/>
<organism evidence="2 3">
    <name type="scientific">Brassica rapa subsp. trilocularis</name>
    <dbReference type="NCBI Taxonomy" id="1813537"/>
    <lineage>
        <taxon>Eukaryota</taxon>
        <taxon>Viridiplantae</taxon>
        <taxon>Streptophyta</taxon>
        <taxon>Embryophyta</taxon>
        <taxon>Tracheophyta</taxon>
        <taxon>Spermatophyta</taxon>
        <taxon>Magnoliopsida</taxon>
        <taxon>eudicotyledons</taxon>
        <taxon>Gunneridae</taxon>
        <taxon>Pentapetalae</taxon>
        <taxon>rosids</taxon>
        <taxon>malvids</taxon>
        <taxon>Brassicales</taxon>
        <taxon>Brassicaceae</taxon>
        <taxon>Brassiceae</taxon>
        <taxon>Brassica</taxon>
    </lineage>
</organism>
<dbReference type="EMBL" id="JADBGQ010000006">
    <property type="protein sequence ID" value="KAG5392834.1"/>
    <property type="molecule type" value="Genomic_DNA"/>
</dbReference>
<name>A0ABQ7M5E8_BRACM</name>
<feature type="region of interest" description="Disordered" evidence="1">
    <location>
        <begin position="53"/>
        <end position="86"/>
    </location>
</feature>
<dbReference type="Proteomes" id="UP000823674">
    <property type="component" value="Chromosome A06"/>
</dbReference>